<gene>
    <name evidence="2" type="ORF">Aca07nite_64390</name>
</gene>
<reference evidence="2" key="1">
    <citation type="submission" date="2021-01" db="EMBL/GenBank/DDBJ databases">
        <title>Whole genome shotgun sequence of Actinoplanes capillaceus NBRC 16408.</title>
        <authorList>
            <person name="Komaki H."/>
            <person name="Tamura T."/>
        </authorList>
    </citation>
    <scope>NUCLEOTIDE SEQUENCE [LARGE SCALE GENOMIC DNA]</scope>
    <source>
        <strain evidence="2">NBRC 16408</strain>
    </source>
</reference>
<keyword evidence="1" id="KW-0472">Membrane</keyword>
<proteinExistence type="predicted"/>
<evidence type="ECO:0008006" key="3">
    <source>
        <dbReference type="Google" id="ProtNLM"/>
    </source>
</evidence>
<feature type="transmembrane region" description="Helical" evidence="1">
    <location>
        <begin position="85"/>
        <end position="112"/>
    </location>
</feature>
<protein>
    <recommendedName>
        <fullName evidence="3">DUF2946 domain-containing protein</fullName>
    </recommendedName>
</protein>
<dbReference type="EMBL" id="BOMF01000121">
    <property type="protein sequence ID" value="GID49164.1"/>
    <property type="molecule type" value="Genomic_DNA"/>
</dbReference>
<keyword evidence="1" id="KW-1133">Transmembrane helix</keyword>
<comment type="caution">
    <text evidence="2">The sequence shown here is derived from an EMBL/GenBank/DDBJ whole genome shotgun (WGS) entry which is preliminary data.</text>
</comment>
<keyword evidence="1" id="KW-0812">Transmembrane</keyword>
<sequence>MMWSGAAGMGRVARWVLLACTLVGLSAMHTLGHAGMHKPGGHSAGVHVEGDSPVIRVLSADAGSGDHCAGCVHLRSGDGDPDGGMAGRSICLAVLTGFAVLILLAALLHAVLTRRRVPRLRGGRGAAPARAPPTGHVGLVLATDSVLRI</sequence>
<dbReference type="InterPro" id="IPR046151">
    <property type="entry name" value="DUF6153"/>
</dbReference>
<evidence type="ECO:0000313" key="2">
    <source>
        <dbReference type="EMBL" id="GID49164.1"/>
    </source>
</evidence>
<evidence type="ECO:0000256" key="1">
    <source>
        <dbReference type="SAM" id="Phobius"/>
    </source>
</evidence>
<organism evidence="2">
    <name type="scientific">Actinoplanes campanulatus</name>
    <dbReference type="NCBI Taxonomy" id="113559"/>
    <lineage>
        <taxon>Bacteria</taxon>
        <taxon>Bacillati</taxon>
        <taxon>Actinomycetota</taxon>
        <taxon>Actinomycetes</taxon>
        <taxon>Micromonosporales</taxon>
        <taxon>Micromonosporaceae</taxon>
        <taxon>Actinoplanes</taxon>
    </lineage>
</organism>
<accession>A0ABQ3WSE5</accession>
<name>A0ABQ3WSE5_9ACTN</name>
<dbReference type="Pfam" id="PF19650">
    <property type="entry name" value="DUF6153"/>
    <property type="match status" value="1"/>
</dbReference>